<dbReference type="EMBL" id="AP027151">
    <property type="protein sequence ID" value="BDV41470.1"/>
    <property type="molecule type" value="Genomic_DNA"/>
</dbReference>
<keyword evidence="3" id="KW-1185">Reference proteome</keyword>
<protein>
    <recommendedName>
        <fullName evidence="4">YfdX protein</fullName>
    </recommendedName>
</protein>
<evidence type="ECO:0008006" key="4">
    <source>
        <dbReference type="Google" id="ProtNLM"/>
    </source>
</evidence>
<gene>
    <name evidence="2" type="ORF">GURASL_03930</name>
</gene>
<evidence type="ECO:0000313" key="3">
    <source>
        <dbReference type="Proteomes" id="UP001317705"/>
    </source>
</evidence>
<organism evidence="2 3">
    <name type="scientific">Geotalea uraniireducens</name>
    <dbReference type="NCBI Taxonomy" id="351604"/>
    <lineage>
        <taxon>Bacteria</taxon>
        <taxon>Pseudomonadati</taxon>
        <taxon>Thermodesulfobacteriota</taxon>
        <taxon>Desulfuromonadia</taxon>
        <taxon>Geobacterales</taxon>
        <taxon>Geobacteraceae</taxon>
        <taxon>Geotalea</taxon>
    </lineage>
</organism>
<proteinExistence type="predicted"/>
<accession>A0ABM8EHN3</accession>
<keyword evidence="1" id="KW-0732">Signal</keyword>
<feature type="signal peptide" evidence="1">
    <location>
        <begin position="1"/>
        <end position="24"/>
    </location>
</feature>
<reference evidence="2 3" key="1">
    <citation type="submission" date="2022-12" db="EMBL/GenBank/DDBJ databases">
        <title>Polyphasic characterization of Geotalea uranireducens NIT-SL11 newly isolated from a complex of sewage sludge and microbially reduced graphene oxide.</title>
        <authorList>
            <person name="Xie L."/>
            <person name="Yoshida N."/>
            <person name="Meng L."/>
        </authorList>
    </citation>
    <scope>NUCLEOTIDE SEQUENCE [LARGE SCALE GENOMIC DNA]</scope>
    <source>
        <strain evidence="2 3">NIT-SL11</strain>
    </source>
</reference>
<name>A0ABM8EHN3_9BACT</name>
<dbReference type="RefSeq" id="WP_282001457.1">
    <property type="nucleotide sequence ID" value="NZ_AP027151.1"/>
</dbReference>
<dbReference type="Pfam" id="PF10938">
    <property type="entry name" value="YfdX"/>
    <property type="match status" value="1"/>
</dbReference>
<evidence type="ECO:0000256" key="1">
    <source>
        <dbReference type="SAM" id="SignalP"/>
    </source>
</evidence>
<dbReference type="Proteomes" id="UP001317705">
    <property type="component" value="Chromosome"/>
</dbReference>
<sequence>MKVPIKIGKFALMLLLAAAPGAVAAPQAPAAGNTAGLYRSIPNDETSVIDRTAVMILRGIVQAADDLSRKATGAATGQLNEAIRLIDTLRLNLSTATARNRLAIARLDLRHEPIISVQRDLTQVDTALDEIADYFSVDKARRHVAAARKHLEHGDKGGAAAELTLADRSLEVVEVERPLAEAEQSLIAARRDLARGATGKAAKALQLAIKRVRVISAVVHSPLYLARQSLYRAHQSFLAGKIDEARAYITQAREYLEQASGTTAVWGKERVAVLTGEVRQLEQQLNQHGTATEAVVRSAWEKAKALSERAAAYLDTHWDESETTLTAEDDLLNAKMYLAYAASYQLTMGNAAEAGQELELAATALTRAAKNALIDRATARKIIVMRNQVNTLRTAPPADPAELAARYDRLDAELARQIHNY</sequence>
<evidence type="ECO:0000313" key="2">
    <source>
        <dbReference type="EMBL" id="BDV41470.1"/>
    </source>
</evidence>
<dbReference type="Gene3D" id="6.10.250.2140">
    <property type="match status" value="1"/>
</dbReference>
<feature type="chain" id="PRO_5046922774" description="YfdX protein" evidence="1">
    <location>
        <begin position="25"/>
        <end position="421"/>
    </location>
</feature>
<dbReference type="InterPro" id="IPR021236">
    <property type="entry name" value="Uncharacterised_YfdX"/>
</dbReference>